<evidence type="ECO:0000313" key="2">
    <source>
        <dbReference type="Proteomes" id="UP001187346"/>
    </source>
</evidence>
<organism evidence="1 2">
    <name type="scientific">Streptomyces prunicolor</name>
    <dbReference type="NCBI Taxonomy" id="67348"/>
    <lineage>
        <taxon>Bacteria</taxon>
        <taxon>Bacillati</taxon>
        <taxon>Actinomycetota</taxon>
        <taxon>Actinomycetes</taxon>
        <taxon>Kitasatosporales</taxon>
        <taxon>Streptomycetaceae</taxon>
        <taxon>Streptomyces</taxon>
    </lineage>
</organism>
<sequence>MSTAPRVHVVIGPAGSGKTGVARLIAELSGAAYIDKDTACTRLTETLLELAGTDRNERDLNPYYQSVVMDLEYATILDLAADNLRLGRPVVLDAPFGRYFSQPDYLAEVTYRHNWPSDVELVVIQVQVDKDTARERVRARGCARDRSKLADWDTFWKTAETNECQWADGRRLVFDNRAEGVTADAVARVLAELDGPRP</sequence>
<reference evidence="1 2" key="1">
    <citation type="submission" date="2023-10" db="EMBL/GenBank/DDBJ databases">
        <title>Characterization of rhizosphere-enriched actinobacteria from wheat plants lab-grown on chernevaya soil.</title>
        <authorList>
            <person name="Tikhonova E.N."/>
            <person name="Konopkin A."/>
            <person name="Kravchenko I.K."/>
        </authorList>
    </citation>
    <scope>NUCLEOTIDE SEQUENCE [LARGE SCALE GENOMIC DNA]</scope>
    <source>
        <strain evidence="1 2">RR29</strain>
    </source>
</reference>
<dbReference type="RefSeq" id="WP_317773222.1">
    <property type="nucleotide sequence ID" value="NZ_JAWMAJ010000086.1"/>
</dbReference>
<protein>
    <submittedName>
        <fullName evidence="1">AAA family ATPase</fullName>
    </submittedName>
</protein>
<dbReference type="Proteomes" id="UP001187346">
    <property type="component" value="Unassembled WGS sequence"/>
</dbReference>
<evidence type="ECO:0000313" key="1">
    <source>
        <dbReference type="EMBL" id="MDV7219196.1"/>
    </source>
</evidence>
<dbReference type="SUPFAM" id="SSF52540">
    <property type="entry name" value="P-loop containing nucleoside triphosphate hydrolases"/>
    <property type="match status" value="1"/>
</dbReference>
<dbReference type="Gene3D" id="3.40.50.300">
    <property type="entry name" value="P-loop containing nucleotide triphosphate hydrolases"/>
    <property type="match status" value="1"/>
</dbReference>
<dbReference type="PANTHER" id="PTHR37807">
    <property type="entry name" value="OS07G0160300 PROTEIN"/>
    <property type="match status" value="1"/>
</dbReference>
<keyword evidence="2" id="KW-1185">Reference proteome</keyword>
<dbReference type="PANTHER" id="PTHR37807:SF3">
    <property type="entry name" value="OS07G0160300 PROTEIN"/>
    <property type="match status" value="1"/>
</dbReference>
<gene>
    <name evidence="1" type="ORF">R5A26_24985</name>
</gene>
<comment type="caution">
    <text evidence="1">The sequence shown here is derived from an EMBL/GenBank/DDBJ whole genome shotgun (WGS) entry which is preliminary data.</text>
</comment>
<dbReference type="InterPro" id="IPR027417">
    <property type="entry name" value="P-loop_NTPase"/>
</dbReference>
<dbReference type="Pfam" id="PF13671">
    <property type="entry name" value="AAA_33"/>
    <property type="match status" value="1"/>
</dbReference>
<dbReference type="EMBL" id="JAWMAJ010000086">
    <property type="protein sequence ID" value="MDV7219196.1"/>
    <property type="molecule type" value="Genomic_DNA"/>
</dbReference>
<accession>A0ABU4FF32</accession>
<proteinExistence type="predicted"/>
<name>A0ABU4FF32_9ACTN</name>